<dbReference type="EMBL" id="WJXW01000003">
    <property type="protein sequence ID" value="KAF9738169.1"/>
    <property type="molecule type" value="Genomic_DNA"/>
</dbReference>
<proteinExistence type="inferred from homology"/>
<evidence type="ECO:0000256" key="3">
    <source>
        <dbReference type="ARBA" id="ARBA00022448"/>
    </source>
</evidence>
<comment type="similarity">
    <text evidence="2">Belongs to the major facilitator superfamily.</text>
</comment>
<name>A0A9P6GQ49_9PLEO</name>
<keyword evidence="4 8" id="KW-0812">Transmembrane</keyword>
<dbReference type="PANTHER" id="PTHR23514">
    <property type="entry name" value="BYPASS OF STOP CODON PROTEIN 6"/>
    <property type="match status" value="1"/>
</dbReference>
<evidence type="ECO:0000256" key="5">
    <source>
        <dbReference type="ARBA" id="ARBA00022989"/>
    </source>
</evidence>
<dbReference type="GO" id="GO:0012505">
    <property type="term" value="C:endomembrane system"/>
    <property type="evidence" value="ECO:0007669"/>
    <property type="project" value="UniProtKB-SubCell"/>
</dbReference>
<evidence type="ECO:0000256" key="2">
    <source>
        <dbReference type="ARBA" id="ARBA00008335"/>
    </source>
</evidence>
<evidence type="ECO:0000313" key="9">
    <source>
        <dbReference type="EMBL" id="KAF9738169.1"/>
    </source>
</evidence>
<accession>A0A9P6GQ49</accession>
<sequence>MKFPDATKQIQSSSVPRRFSQLALQPTSASTLPWASFTVDHQPLPKNSRALSHSLSHSSPWFGLSINAFTARGAAHLHVSAIGFAAAFGKAGAAIIPSGVGALAQSRGVTILQPIILAILAFSLLMWLHIPAIGKASPGSSQEERKSWQWINIDYDLVDAGKRTIQKATSGMSRGVVQLSAHPLVAELEPASSVADEPVRQGDRQTNAGTEKREQR</sequence>
<evidence type="ECO:0000256" key="1">
    <source>
        <dbReference type="ARBA" id="ARBA00004127"/>
    </source>
</evidence>
<evidence type="ECO:0000256" key="4">
    <source>
        <dbReference type="ARBA" id="ARBA00022692"/>
    </source>
</evidence>
<reference evidence="9" key="1">
    <citation type="journal article" date="2020" name="Mol. Plant Microbe Interact.">
        <title>Genome Sequence of the Biocontrol Agent Coniothyrium minitans strain Conio (IMI 134523).</title>
        <authorList>
            <person name="Patel D."/>
            <person name="Shittu T.A."/>
            <person name="Baroncelli R."/>
            <person name="Muthumeenakshi S."/>
            <person name="Osborne T.H."/>
            <person name="Janganan T.K."/>
            <person name="Sreenivasaprasad S."/>
        </authorList>
    </citation>
    <scope>NUCLEOTIDE SEQUENCE</scope>
    <source>
        <strain evidence="9">Conio</strain>
    </source>
</reference>
<organism evidence="9 10">
    <name type="scientific">Paraphaeosphaeria minitans</name>
    <dbReference type="NCBI Taxonomy" id="565426"/>
    <lineage>
        <taxon>Eukaryota</taxon>
        <taxon>Fungi</taxon>
        <taxon>Dikarya</taxon>
        <taxon>Ascomycota</taxon>
        <taxon>Pezizomycotina</taxon>
        <taxon>Dothideomycetes</taxon>
        <taxon>Pleosporomycetidae</taxon>
        <taxon>Pleosporales</taxon>
        <taxon>Massarineae</taxon>
        <taxon>Didymosphaeriaceae</taxon>
        <taxon>Paraphaeosphaeria</taxon>
    </lineage>
</organism>
<keyword evidence="5 8" id="KW-1133">Transmembrane helix</keyword>
<evidence type="ECO:0000256" key="7">
    <source>
        <dbReference type="SAM" id="MobiDB-lite"/>
    </source>
</evidence>
<gene>
    <name evidence="9" type="ORF">PMIN01_03452</name>
</gene>
<evidence type="ECO:0000313" key="10">
    <source>
        <dbReference type="Proteomes" id="UP000756921"/>
    </source>
</evidence>
<dbReference type="InterPro" id="IPR051788">
    <property type="entry name" value="MFS_Transporter"/>
</dbReference>
<dbReference type="AlphaFoldDB" id="A0A9P6GQ49"/>
<dbReference type="InterPro" id="IPR036259">
    <property type="entry name" value="MFS_trans_sf"/>
</dbReference>
<dbReference type="PANTHER" id="PTHR23514:SF3">
    <property type="entry name" value="BYPASS OF STOP CODON PROTEIN 6"/>
    <property type="match status" value="1"/>
</dbReference>
<keyword evidence="10" id="KW-1185">Reference proteome</keyword>
<feature type="region of interest" description="Disordered" evidence="7">
    <location>
        <begin position="189"/>
        <end position="216"/>
    </location>
</feature>
<evidence type="ECO:0000256" key="6">
    <source>
        <dbReference type="ARBA" id="ARBA00023136"/>
    </source>
</evidence>
<dbReference type="SUPFAM" id="SSF103473">
    <property type="entry name" value="MFS general substrate transporter"/>
    <property type="match status" value="1"/>
</dbReference>
<evidence type="ECO:0000256" key="8">
    <source>
        <dbReference type="SAM" id="Phobius"/>
    </source>
</evidence>
<comment type="subcellular location">
    <subcellularLocation>
        <location evidence="1">Endomembrane system</location>
        <topology evidence="1">Multi-pass membrane protein</topology>
    </subcellularLocation>
</comment>
<dbReference type="Proteomes" id="UP000756921">
    <property type="component" value="Unassembled WGS sequence"/>
</dbReference>
<feature type="transmembrane region" description="Helical" evidence="8">
    <location>
        <begin position="111"/>
        <end position="130"/>
    </location>
</feature>
<keyword evidence="3" id="KW-0813">Transport</keyword>
<keyword evidence="6 8" id="KW-0472">Membrane</keyword>
<dbReference type="GO" id="GO:0016020">
    <property type="term" value="C:membrane"/>
    <property type="evidence" value="ECO:0007669"/>
    <property type="project" value="TreeGrafter"/>
</dbReference>
<protein>
    <submittedName>
        <fullName evidence="9">Major facilitator superfamily transporter</fullName>
    </submittedName>
</protein>
<comment type="caution">
    <text evidence="9">The sequence shown here is derived from an EMBL/GenBank/DDBJ whole genome shotgun (WGS) entry which is preliminary data.</text>
</comment>
<dbReference type="OrthoDB" id="413079at2759"/>